<dbReference type="Pfam" id="PF13487">
    <property type="entry name" value="HD_5"/>
    <property type="match status" value="1"/>
</dbReference>
<dbReference type="Proteomes" id="UP000318294">
    <property type="component" value="Unassembled WGS sequence"/>
</dbReference>
<dbReference type="SUPFAM" id="SSF109604">
    <property type="entry name" value="HD-domain/PDEase-like"/>
    <property type="match status" value="1"/>
</dbReference>
<organism evidence="3 4">
    <name type="scientific">Tepidimonas charontis</name>
    <dbReference type="NCBI Taxonomy" id="2267262"/>
    <lineage>
        <taxon>Bacteria</taxon>
        <taxon>Pseudomonadati</taxon>
        <taxon>Pseudomonadota</taxon>
        <taxon>Betaproteobacteria</taxon>
        <taxon>Burkholderiales</taxon>
        <taxon>Tepidimonas</taxon>
    </lineage>
</organism>
<dbReference type="InterPro" id="IPR003607">
    <property type="entry name" value="HD/PDEase_dom"/>
</dbReference>
<dbReference type="AlphaFoldDB" id="A0A554XHK6"/>
<evidence type="ECO:0000256" key="1">
    <source>
        <dbReference type="SAM" id="MobiDB-lite"/>
    </source>
</evidence>
<dbReference type="OrthoDB" id="9764808at2"/>
<dbReference type="InterPro" id="IPR037522">
    <property type="entry name" value="HD_GYP_dom"/>
</dbReference>
<sequence>MADTTLKRIPVEQVRLGMFIHGFAGSWLDHPFWRSRFLLEDPQDLELIRASAVREVWIDISQGVDVAAEEAPAPTAVDASMPPAQDSPDTGSRVRDVTPSSQAVELQRAARLLKQARGAVASMFEEARMGRAIDQQVARAVAEEIADSVTRNGGALISLARLKTADDYTYMHSVAVCALMVALARQLGLSEPEVRAAGFAGLLHDIGKMDIPLVILNKPGRLTEEEYAIVREHPRRGWERLRAAGIVEEPTLDVCLHHHERIDGTGYPDRLSGEAITLMARMGAVCDVYDAITSNRPYKAGWDPAESLKRMASWQGHFDARIVQAFVRSLGIYPVGSLVRLSNQRLAVVVEQSSHSLLKPIVKTVFSLRSQERLVPQRIDLSAPGCTVSIEQREDPSQWHIPDLDEIWSGIPGLRRERA</sequence>
<accession>A0A554XHK6</accession>
<dbReference type="NCBIfam" id="TIGR00277">
    <property type="entry name" value="HDIG"/>
    <property type="match status" value="1"/>
</dbReference>
<dbReference type="GO" id="GO:0071111">
    <property type="term" value="F:cyclic-guanylate-specific phosphodiesterase activity"/>
    <property type="evidence" value="ECO:0007669"/>
    <property type="project" value="UniProtKB-EC"/>
</dbReference>
<gene>
    <name evidence="3" type="primary">rpfG_1</name>
    <name evidence="3" type="ORF">Tchar_00889</name>
</gene>
<dbReference type="EC" id="3.1.4.52" evidence="3"/>
<keyword evidence="4" id="KW-1185">Reference proteome</keyword>
<protein>
    <submittedName>
        <fullName evidence="3">Cyclic di-GMP phosphodiesterase response regulator RpfG</fullName>
        <ecNumber evidence="3">3.1.4.52</ecNumber>
    </submittedName>
</protein>
<dbReference type="CDD" id="cd00077">
    <property type="entry name" value="HDc"/>
    <property type="match status" value="1"/>
</dbReference>
<dbReference type="EMBL" id="VJON01000009">
    <property type="protein sequence ID" value="TSE35278.1"/>
    <property type="molecule type" value="Genomic_DNA"/>
</dbReference>
<dbReference type="InterPro" id="IPR021812">
    <property type="entry name" value="DUF3391"/>
</dbReference>
<keyword evidence="3" id="KW-0378">Hydrolase</keyword>
<dbReference type="PROSITE" id="PS51832">
    <property type="entry name" value="HD_GYP"/>
    <property type="match status" value="1"/>
</dbReference>
<evidence type="ECO:0000259" key="2">
    <source>
        <dbReference type="PROSITE" id="PS51832"/>
    </source>
</evidence>
<dbReference type="PANTHER" id="PTHR43155">
    <property type="entry name" value="CYCLIC DI-GMP PHOSPHODIESTERASE PA4108-RELATED"/>
    <property type="match status" value="1"/>
</dbReference>
<reference evidence="3 4" key="1">
    <citation type="submission" date="2019-07" db="EMBL/GenBank/DDBJ databases">
        <title>Tepidimonas charontis SPSP-6 draft genome.</title>
        <authorList>
            <person name="Da Costa M.S."/>
            <person name="Froufe H.J.C."/>
            <person name="Egas C."/>
            <person name="Albuquerque L."/>
        </authorList>
    </citation>
    <scope>NUCLEOTIDE SEQUENCE [LARGE SCALE GENOMIC DNA]</scope>
    <source>
        <strain evidence="3 4">SPSP-6</strain>
    </source>
</reference>
<dbReference type="RefSeq" id="WP_144327873.1">
    <property type="nucleotide sequence ID" value="NZ_VJON01000009.1"/>
</dbReference>
<feature type="domain" description="HD-GYP" evidence="2">
    <location>
        <begin position="147"/>
        <end position="342"/>
    </location>
</feature>
<dbReference type="PANTHER" id="PTHR43155:SF2">
    <property type="entry name" value="CYCLIC DI-GMP PHOSPHODIESTERASE PA4108"/>
    <property type="match status" value="1"/>
</dbReference>
<dbReference type="SMART" id="SM00471">
    <property type="entry name" value="HDc"/>
    <property type="match status" value="1"/>
</dbReference>
<dbReference type="InterPro" id="IPR006675">
    <property type="entry name" value="HDIG_dom"/>
</dbReference>
<evidence type="ECO:0000313" key="3">
    <source>
        <dbReference type="EMBL" id="TSE35278.1"/>
    </source>
</evidence>
<evidence type="ECO:0000313" key="4">
    <source>
        <dbReference type="Proteomes" id="UP000318294"/>
    </source>
</evidence>
<dbReference type="Pfam" id="PF11871">
    <property type="entry name" value="DUF3391"/>
    <property type="match status" value="1"/>
</dbReference>
<proteinExistence type="predicted"/>
<dbReference type="Gene3D" id="1.10.3210.10">
    <property type="entry name" value="Hypothetical protein af1432"/>
    <property type="match status" value="1"/>
</dbReference>
<feature type="region of interest" description="Disordered" evidence="1">
    <location>
        <begin position="71"/>
        <end position="96"/>
    </location>
</feature>
<comment type="caution">
    <text evidence="3">The sequence shown here is derived from an EMBL/GenBank/DDBJ whole genome shotgun (WGS) entry which is preliminary data.</text>
</comment>
<name>A0A554XHK6_9BURK</name>